<comment type="caution">
    <text evidence="1">The sequence shown here is derived from an EMBL/GenBank/DDBJ whole genome shotgun (WGS) entry which is preliminary data.</text>
</comment>
<protein>
    <submittedName>
        <fullName evidence="1">Uncharacterized protein</fullName>
    </submittedName>
</protein>
<sequence>MGGTKQLADEVAAKMGIPDPNDSRVEAEVNRLLLLYEKRFVVLETHPNSGGTRVGKLGYGSEILAYLREMQEEGSLNYVGSIVELRENAYEETLEWLEYEHAEWTDVRSHVLFKAPDGTPPLPGLEKRLAGIEVSAYGSSYKVQSILHIMSDEEIETVFADLLESMLQGRPICQR</sequence>
<gene>
    <name evidence="1" type="ORF">S01H1_02310</name>
</gene>
<reference evidence="1" key="1">
    <citation type="journal article" date="2014" name="Front. Microbiol.">
        <title>High frequency of phylogenetically diverse reductive dehalogenase-homologous genes in deep subseafloor sedimentary metagenomes.</title>
        <authorList>
            <person name="Kawai M."/>
            <person name="Futagami T."/>
            <person name="Toyoda A."/>
            <person name="Takaki Y."/>
            <person name="Nishi S."/>
            <person name="Hori S."/>
            <person name="Arai W."/>
            <person name="Tsubouchi T."/>
            <person name="Morono Y."/>
            <person name="Uchiyama I."/>
            <person name="Ito T."/>
            <person name="Fujiyama A."/>
            <person name="Inagaki F."/>
            <person name="Takami H."/>
        </authorList>
    </citation>
    <scope>NUCLEOTIDE SEQUENCE</scope>
    <source>
        <strain evidence="1">Expedition CK06-06</strain>
    </source>
</reference>
<evidence type="ECO:0000313" key="1">
    <source>
        <dbReference type="EMBL" id="GAF85531.1"/>
    </source>
</evidence>
<name>X0TE09_9ZZZZ</name>
<organism evidence="1">
    <name type="scientific">marine sediment metagenome</name>
    <dbReference type="NCBI Taxonomy" id="412755"/>
    <lineage>
        <taxon>unclassified sequences</taxon>
        <taxon>metagenomes</taxon>
        <taxon>ecological metagenomes</taxon>
    </lineage>
</organism>
<proteinExistence type="predicted"/>
<dbReference type="AlphaFoldDB" id="X0TE09"/>
<accession>X0TE09</accession>
<dbReference type="EMBL" id="BARS01001098">
    <property type="protein sequence ID" value="GAF85531.1"/>
    <property type="molecule type" value="Genomic_DNA"/>
</dbReference>